<dbReference type="Pfam" id="PF09849">
    <property type="entry name" value="DUF2076"/>
    <property type="match status" value="1"/>
</dbReference>
<name>A0ABS1SWC9_9GAMM</name>
<dbReference type="EMBL" id="JAESVD010000003">
    <property type="protein sequence ID" value="MBL4912640.1"/>
    <property type="molecule type" value="Genomic_DNA"/>
</dbReference>
<comment type="caution">
    <text evidence="2">The sequence shown here is derived from an EMBL/GenBank/DDBJ whole genome shotgun (WGS) entry which is preliminary data.</text>
</comment>
<organism evidence="2 3">
    <name type="scientific">Shewanella schlegeliana</name>
    <dbReference type="NCBI Taxonomy" id="190308"/>
    <lineage>
        <taxon>Bacteria</taxon>
        <taxon>Pseudomonadati</taxon>
        <taxon>Pseudomonadota</taxon>
        <taxon>Gammaproteobacteria</taxon>
        <taxon>Alteromonadales</taxon>
        <taxon>Shewanellaceae</taxon>
        <taxon>Shewanella</taxon>
    </lineage>
</organism>
<gene>
    <name evidence="2" type="ORF">JMA39_05735</name>
</gene>
<proteinExistence type="predicted"/>
<dbReference type="Proteomes" id="UP000604898">
    <property type="component" value="Unassembled WGS sequence"/>
</dbReference>
<sequence>MTPQEKELIQNVADKLKASPNKPKDAEAESLISQEIASQEDIVYKLTQAVLVQEMALKELKSKSDFLQTQVEHFRKESERGALSRMMGGANPAPVQPQPVRQPSAFGSFMQTAAGVAAGMVAGNLISNALFGDEAPATAEAAPEVAPETAPETDAGATETAAADTAAPEDSGSSFLGDNSDFASEYASEDTFANTGFGGDESFGGFDDAGFGDGGFGDFGGDDEDF</sequence>
<dbReference type="InterPro" id="IPR018648">
    <property type="entry name" value="DUF2076"/>
</dbReference>
<feature type="compositionally biased region" description="Low complexity" evidence="1">
    <location>
        <begin position="137"/>
        <end position="170"/>
    </location>
</feature>
<evidence type="ECO:0000256" key="1">
    <source>
        <dbReference type="SAM" id="MobiDB-lite"/>
    </source>
</evidence>
<evidence type="ECO:0000313" key="2">
    <source>
        <dbReference type="EMBL" id="MBL4912640.1"/>
    </source>
</evidence>
<evidence type="ECO:0000313" key="3">
    <source>
        <dbReference type="Proteomes" id="UP000604898"/>
    </source>
</evidence>
<keyword evidence="3" id="KW-1185">Reference proteome</keyword>
<feature type="region of interest" description="Disordered" evidence="1">
    <location>
        <begin position="137"/>
        <end position="226"/>
    </location>
</feature>
<dbReference type="RefSeq" id="WP_202720883.1">
    <property type="nucleotide sequence ID" value="NZ_BPEX01000017.1"/>
</dbReference>
<accession>A0ABS1SWC9</accession>
<protein>
    <submittedName>
        <fullName evidence="2">DUF2076 family protein</fullName>
    </submittedName>
</protein>
<reference evidence="2 3" key="1">
    <citation type="submission" date="2021-01" db="EMBL/GenBank/DDBJ databases">
        <title>Genome sequence of Shewanella schlegeliana JCM 11561.</title>
        <authorList>
            <person name="Zhang H."/>
            <person name="Li C."/>
        </authorList>
    </citation>
    <scope>NUCLEOTIDE SEQUENCE [LARGE SCALE GENOMIC DNA]</scope>
    <source>
        <strain evidence="2 3">JCM 11561</strain>
    </source>
</reference>